<accession>A0A9D1TUB4</accession>
<evidence type="ECO:0008006" key="3">
    <source>
        <dbReference type="Google" id="ProtNLM"/>
    </source>
</evidence>
<evidence type="ECO:0000313" key="2">
    <source>
        <dbReference type="Proteomes" id="UP000823934"/>
    </source>
</evidence>
<dbReference type="PROSITE" id="PS51257">
    <property type="entry name" value="PROKAR_LIPOPROTEIN"/>
    <property type="match status" value="1"/>
</dbReference>
<dbReference type="Proteomes" id="UP000823934">
    <property type="component" value="Unassembled WGS sequence"/>
</dbReference>
<comment type="caution">
    <text evidence="1">The sequence shown here is derived from an EMBL/GenBank/DDBJ whole genome shotgun (WGS) entry which is preliminary data.</text>
</comment>
<sequence length="154" mass="17568">MSIVKSSIILLSIFIITACSSTEIRDFMRSADPTGVAKAVTQSSVDEEKRVAQERKQDLAEHQKYLAQLDFQLDREKWIGKNSDDLVLEWGTPHATYNRNDGGKHLTFRTISRSNIDVWTNQTTNTYCLTTFVTHPKGQILSWKTDGTCIYHQN</sequence>
<protein>
    <recommendedName>
        <fullName evidence="3">Lipoprotein</fullName>
    </recommendedName>
</protein>
<dbReference type="AlphaFoldDB" id="A0A9D1TUB4"/>
<organism evidence="1 2">
    <name type="scientific">Candidatus Ignatzschineria merdigallinarum</name>
    <dbReference type="NCBI Taxonomy" id="2838621"/>
    <lineage>
        <taxon>Bacteria</taxon>
        <taxon>Pseudomonadati</taxon>
        <taxon>Pseudomonadota</taxon>
        <taxon>Gammaproteobacteria</taxon>
        <taxon>Cardiobacteriales</taxon>
        <taxon>Ignatzschineriaceae</taxon>
        <taxon>Ignatzschineria</taxon>
    </lineage>
</organism>
<name>A0A9D1TUB4_9GAMM</name>
<dbReference type="EMBL" id="DXHP01000158">
    <property type="protein sequence ID" value="HIW07068.1"/>
    <property type="molecule type" value="Genomic_DNA"/>
</dbReference>
<reference evidence="1" key="2">
    <citation type="submission" date="2021-04" db="EMBL/GenBank/DDBJ databases">
        <authorList>
            <person name="Gilroy R."/>
        </authorList>
    </citation>
    <scope>NUCLEOTIDE SEQUENCE</scope>
    <source>
        <strain evidence="1">CHK160-9182</strain>
    </source>
</reference>
<proteinExistence type="predicted"/>
<evidence type="ECO:0000313" key="1">
    <source>
        <dbReference type="EMBL" id="HIW07068.1"/>
    </source>
</evidence>
<gene>
    <name evidence="1" type="ORF">H9889_07055</name>
</gene>
<reference evidence="1" key="1">
    <citation type="journal article" date="2021" name="PeerJ">
        <title>Extensive microbial diversity within the chicken gut microbiome revealed by metagenomics and culture.</title>
        <authorList>
            <person name="Gilroy R."/>
            <person name="Ravi A."/>
            <person name="Getino M."/>
            <person name="Pursley I."/>
            <person name="Horton D.L."/>
            <person name="Alikhan N.F."/>
            <person name="Baker D."/>
            <person name="Gharbi K."/>
            <person name="Hall N."/>
            <person name="Watson M."/>
            <person name="Adriaenssens E.M."/>
            <person name="Foster-Nyarko E."/>
            <person name="Jarju S."/>
            <person name="Secka A."/>
            <person name="Antonio M."/>
            <person name="Oren A."/>
            <person name="Chaudhuri R.R."/>
            <person name="La Ragione R."/>
            <person name="Hildebrand F."/>
            <person name="Pallen M.J."/>
        </authorList>
    </citation>
    <scope>NUCLEOTIDE SEQUENCE</scope>
    <source>
        <strain evidence="1">CHK160-9182</strain>
    </source>
</reference>